<feature type="compositionally biased region" description="Low complexity" evidence="1">
    <location>
        <begin position="623"/>
        <end position="647"/>
    </location>
</feature>
<evidence type="ECO:0008006" key="5">
    <source>
        <dbReference type="Google" id="ProtNLM"/>
    </source>
</evidence>
<feature type="transmembrane region" description="Helical" evidence="2">
    <location>
        <begin position="240"/>
        <end position="262"/>
    </location>
</feature>
<evidence type="ECO:0000313" key="4">
    <source>
        <dbReference type="Proteomes" id="UP001189429"/>
    </source>
</evidence>
<evidence type="ECO:0000256" key="2">
    <source>
        <dbReference type="SAM" id="Phobius"/>
    </source>
</evidence>
<protein>
    <recommendedName>
        <fullName evidence="5">PAS domain-containing protein</fullName>
    </recommendedName>
</protein>
<feature type="region of interest" description="Disordered" evidence="1">
    <location>
        <begin position="570"/>
        <end position="659"/>
    </location>
</feature>
<proteinExistence type="predicted"/>
<gene>
    <name evidence="3" type="ORF">PCOR1329_LOCUS63018</name>
</gene>
<reference evidence="3" key="1">
    <citation type="submission" date="2023-10" db="EMBL/GenBank/DDBJ databases">
        <authorList>
            <person name="Chen Y."/>
            <person name="Shah S."/>
            <person name="Dougan E. K."/>
            <person name="Thang M."/>
            <person name="Chan C."/>
        </authorList>
    </citation>
    <scope>NUCLEOTIDE SEQUENCE [LARGE SCALE GENOMIC DNA]</scope>
</reference>
<dbReference type="EMBL" id="CAUYUJ010017984">
    <property type="protein sequence ID" value="CAK0879641.1"/>
    <property type="molecule type" value="Genomic_DNA"/>
</dbReference>
<sequence length="659" mass="72334">MSVLNLYGIVHHVERICAVACAAMMLGRLIRQLWTEGVPRSWFRDCYGRWLAWSAVFRAVVFGRAGIKRKQFIRLAMARRSYQFFLVGAFALIFPIVLSPEPLFFPSEDVRPHMLPRRLHYAFSWVVIVSVNVFPSLLTPSRLHVWYSLLSLSHAMTLSPLLQFSGAIGPLKFQIFYDCLMYCMVDLSLPANVLWTTICYASASYTVIAGESKPPKTPGGKPIGMKYPDPKIIHDVVHDWILAVILLVVIHVVFSIVVNSLLEGQACRSELRAARSTLAGVCDAVVELDSNLMLAGPSEKLAALLMHSQPRSLVGLSVSSFLATEADREKFAKEVTSNTAHDDFCTAFHVKLRDNFGIYVSVEVFSVRFSSSDEKESYLVGFREFADLAPSRRTQPSVPTMPSADMTMDVQSRLQSYETERKDGGTNSEGESCASSSIPEVAVWVDAMSQDLTMLRCTMAFEMLVGSSWAQICATECHLLQCTRPDQRDDLKFWVRHACDKSTAHVLPTVSGVCFRFGEHHHRSRFAIKNRVRVSVAPPGGEDWPEGLDRPPCVAKLVLERPRWIQDQRWTRRASAPVRPRAPLSAGALGSDGAGAAAAAAPEDAGSAPTPPQRIGQAAQPVAASGPRPEAPAGAGASPAEAGSARSSDSEGSRGWLSL</sequence>
<comment type="caution">
    <text evidence="3">The sequence shown here is derived from an EMBL/GenBank/DDBJ whole genome shotgun (WGS) entry which is preliminary data.</text>
</comment>
<feature type="transmembrane region" description="Helical" evidence="2">
    <location>
        <begin position="145"/>
        <end position="164"/>
    </location>
</feature>
<evidence type="ECO:0000256" key="1">
    <source>
        <dbReference type="SAM" id="MobiDB-lite"/>
    </source>
</evidence>
<feature type="transmembrane region" description="Helical" evidence="2">
    <location>
        <begin position="79"/>
        <end position="98"/>
    </location>
</feature>
<feature type="transmembrane region" description="Helical" evidence="2">
    <location>
        <begin position="50"/>
        <end position="67"/>
    </location>
</feature>
<name>A0ABN9W0W3_9DINO</name>
<keyword evidence="4" id="KW-1185">Reference proteome</keyword>
<evidence type="ECO:0000313" key="3">
    <source>
        <dbReference type="EMBL" id="CAK0879641.1"/>
    </source>
</evidence>
<keyword evidence="2" id="KW-1133">Transmembrane helix</keyword>
<keyword evidence="2" id="KW-0812">Transmembrane</keyword>
<accession>A0ABN9W0W3</accession>
<feature type="transmembrane region" description="Helical" evidence="2">
    <location>
        <begin position="12"/>
        <end position="30"/>
    </location>
</feature>
<organism evidence="3 4">
    <name type="scientific">Prorocentrum cordatum</name>
    <dbReference type="NCBI Taxonomy" id="2364126"/>
    <lineage>
        <taxon>Eukaryota</taxon>
        <taxon>Sar</taxon>
        <taxon>Alveolata</taxon>
        <taxon>Dinophyceae</taxon>
        <taxon>Prorocentrales</taxon>
        <taxon>Prorocentraceae</taxon>
        <taxon>Prorocentrum</taxon>
    </lineage>
</organism>
<keyword evidence="2" id="KW-0472">Membrane</keyword>
<dbReference type="Proteomes" id="UP001189429">
    <property type="component" value="Unassembled WGS sequence"/>
</dbReference>
<feature type="transmembrane region" description="Helical" evidence="2">
    <location>
        <begin position="118"/>
        <end position="138"/>
    </location>
</feature>
<feature type="compositionally biased region" description="Low complexity" evidence="1">
    <location>
        <begin position="573"/>
        <end position="608"/>
    </location>
</feature>